<dbReference type="STRING" id="1737425.GCA_900049755_02447"/>
<protein>
    <recommendedName>
        <fullName evidence="6">Transcription antitermination protein NusB</fullName>
    </recommendedName>
    <alternativeName>
        <fullName evidence="6">Antitermination factor NusB</fullName>
    </alternativeName>
</protein>
<evidence type="ECO:0000313" key="9">
    <source>
        <dbReference type="EMBL" id="AWT26138.1"/>
    </source>
</evidence>
<dbReference type="InterPro" id="IPR011605">
    <property type="entry name" value="NusB_fam"/>
</dbReference>
<keyword evidence="10" id="KW-1185">Reference proteome</keyword>
<dbReference type="Proteomes" id="UP000247696">
    <property type="component" value="Chromosome"/>
</dbReference>
<dbReference type="KEGG" id="cpre:Csp1_13460"/>
<accession>A0A2Z3YNV3</accession>
<evidence type="ECO:0000256" key="3">
    <source>
        <dbReference type="ARBA" id="ARBA00022884"/>
    </source>
</evidence>
<dbReference type="InterPro" id="IPR006027">
    <property type="entry name" value="NusB_RsmB_TIM44"/>
</dbReference>
<gene>
    <name evidence="6 9" type="primary">nusB</name>
    <name evidence="9" type="ORF">Csp1_13460</name>
</gene>
<organism evidence="9 10">
    <name type="scientific">Corynebacterium provencense</name>
    <dbReference type="NCBI Taxonomy" id="1737425"/>
    <lineage>
        <taxon>Bacteria</taxon>
        <taxon>Bacillati</taxon>
        <taxon>Actinomycetota</taxon>
        <taxon>Actinomycetes</taxon>
        <taxon>Mycobacteriales</taxon>
        <taxon>Corynebacteriaceae</taxon>
        <taxon>Corynebacterium</taxon>
    </lineage>
</organism>
<dbReference type="GO" id="GO:0031564">
    <property type="term" value="P:transcription antitermination"/>
    <property type="evidence" value="ECO:0007669"/>
    <property type="project" value="UniProtKB-KW"/>
</dbReference>
<dbReference type="Pfam" id="PF01029">
    <property type="entry name" value="NusB"/>
    <property type="match status" value="1"/>
</dbReference>
<dbReference type="NCBIfam" id="TIGR01951">
    <property type="entry name" value="nusB"/>
    <property type="match status" value="1"/>
</dbReference>
<evidence type="ECO:0000256" key="4">
    <source>
        <dbReference type="ARBA" id="ARBA00023015"/>
    </source>
</evidence>
<evidence type="ECO:0000256" key="7">
    <source>
        <dbReference type="SAM" id="MobiDB-lite"/>
    </source>
</evidence>
<dbReference type="AlphaFoldDB" id="A0A2Z3YNV3"/>
<evidence type="ECO:0000256" key="2">
    <source>
        <dbReference type="ARBA" id="ARBA00022814"/>
    </source>
</evidence>
<evidence type="ECO:0000256" key="5">
    <source>
        <dbReference type="ARBA" id="ARBA00023163"/>
    </source>
</evidence>
<feature type="domain" description="NusB/RsmB/TIM44" evidence="8">
    <location>
        <begin position="2"/>
        <end position="124"/>
    </location>
</feature>
<reference evidence="10" key="1">
    <citation type="submission" date="2017-11" db="EMBL/GenBank/DDBJ databases">
        <title>Otitis media/interna in a cat caused by the recently described species Corynebacterium provencense.</title>
        <authorList>
            <person name="Kittl S."/>
            <person name="Brodard I."/>
            <person name="Rychener L."/>
            <person name="Jores J."/>
            <person name="Roosje P."/>
            <person name="Gobeli Brawand S."/>
        </authorList>
    </citation>
    <scope>NUCLEOTIDE SEQUENCE [LARGE SCALE GENOMIC DNA]</scope>
    <source>
        <strain evidence="10">17KM38</strain>
    </source>
</reference>
<dbReference type="GO" id="GO:0006353">
    <property type="term" value="P:DNA-templated transcription termination"/>
    <property type="evidence" value="ECO:0007669"/>
    <property type="project" value="UniProtKB-UniRule"/>
</dbReference>
<dbReference type="SUPFAM" id="SSF48013">
    <property type="entry name" value="NusB-like"/>
    <property type="match status" value="1"/>
</dbReference>
<comment type="similarity">
    <text evidence="1 6">Belongs to the NusB family.</text>
</comment>
<evidence type="ECO:0000256" key="1">
    <source>
        <dbReference type="ARBA" id="ARBA00005952"/>
    </source>
</evidence>
<proteinExistence type="inferred from homology"/>
<dbReference type="HAMAP" id="MF_00073">
    <property type="entry name" value="NusB"/>
    <property type="match status" value="1"/>
</dbReference>
<name>A0A2Z3YNV3_9CORY</name>
<dbReference type="InterPro" id="IPR035926">
    <property type="entry name" value="NusB-like_sf"/>
</dbReference>
<feature type="compositionally biased region" description="Acidic residues" evidence="7">
    <location>
        <begin position="138"/>
        <end position="149"/>
    </location>
</feature>
<sequence length="163" mass="17536">MLYEAEFRDIDPVEIVEDRRELSKDEANQVAPVNPYTAVIVTGVAEHLDGVDAEIAAHLSSEWTLERLPAVDRAVLRVGAWELLYNSDEVPGKVAVDEGIGLAKEYGHPKAPGYVHAVLDGIARSHRLARETTPGEPVPDEAVDSDPDGAGEVPGTDGTHRAP</sequence>
<evidence type="ECO:0000313" key="10">
    <source>
        <dbReference type="Proteomes" id="UP000247696"/>
    </source>
</evidence>
<dbReference type="GO" id="GO:0003723">
    <property type="term" value="F:RNA binding"/>
    <property type="evidence" value="ECO:0007669"/>
    <property type="project" value="UniProtKB-UniRule"/>
</dbReference>
<keyword evidence="2 6" id="KW-0889">Transcription antitermination</keyword>
<evidence type="ECO:0000259" key="8">
    <source>
        <dbReference type="Pfam" id="PF01029"/>
    </source>
</evidence>
<dbReference type="PANTHER" id="PTHR11078:SF3">
    <property type="entry name" value="ANTITERMINATION NUSB DOMAIN-CONTAINING PROTEIN"/>
    <property type="match status" value="1"/>
</dbReference>
<evidence type="ECO:0000256" key="6">
    <source>
        <dbReference type="HAMAP-Rule" id="MF_00073"/>
    </source>
</evidence>
<keyword evidence="5 6" id="KW-0804">Transcription</keyword>
<dbReference type="EMBL" id="CP024988">
    <property type="protein sequence ID" value="AWT26138.1"/>
    <property type="molecule type" value="Genomic_DNA"/>
</dbReference>
<dbReference type="Gene3D" id="1.10.940.10">
    <property type="entry name" value="NusB-like"/>
    <property type="match status" value="1"/>
</dbReference>
<dbReference type="PANTHER" id="PTHR11078">
    <property type="entry name" value="N UTILIZATION SUBSTANCE PROTEIN B-RELATED"/>
    <property type="match status" value="1"/>
</dbReference>
<keyword evidence="4 6" id="KW-0805">Transcription regulation</keyword>
<dbReference type="GO" id="GO:0005829">
    <property type="term" value="C:cytosol"/>
    <property type="evidence" value="ECO:0007669"/>
    <property type="project" value="TreeGrafter"/>
</dbReference>
<keyword evidence="3 6" id="KW-0694">RNA-binding</keyword>
<comment type="function">
    <text evidence="6">Involved in transcription antitermination. Required for transcription of ribosomal RNA (rRNA) genes. Binds specifically to the boxA antiterminator sequence of the ribosomal RNA (rrn) operons.</text>
</comment>
<feature type="region of interest" description="Disordered" evidence="7">
    <location>
        <begin position="126"/>
        <end position="163"/>
    </location>
</feature>